<dbReference type="OrthoDB" id="9807797at2"/>
<organism evidence="5 6">
    <name type="scientific">Sphingobacterium nematocida</name>
    <dbReference type="NCBI Taxonomy" id="1513896"/>
    <lineage>
        <taxon>Bacteria</taxon>
        <taxon>Pseudomonadati</taxon>
        <taxon>Bacteroidota</taxon>
        <taxon>Sphingobacteriia</taxon>
        <taxon>Sphingobacteriales</taxon>
        <taxon>Sphingobacteriaceae</taxon>
        <taxon>Sphingobacterium</taxon>
    </lineage>
</organism>
<sequence length="211" mass="24180">MRIIPLLIFILFSAISLTAQTNRLVFQTRFGDIKVLLYDFTPKHRDLILKAVKDDVYARSFFNRVIADFVVQGGEHDVDIARREAVNLSGVKPRLSPEFDERAFHKVGALGAGRDDNPEKASFLNQIYFVVGKAVVEEELDQLEKKKGHKYTQKQRANYLKFGGQPRLDGDYTIFGEVYEGMDVLLEISKLKTDSLDYPMFPVEFKIIKLD</sequence>
<name>A0A1T5B2P6_9SPHI</name>
<gene>
    <name evidence="5" type="ORF">SAMN05660841_00417</name>
</gene>
<dbReference type="PANTHER" id="PTHR45625">
    <property type="entry name" value="PEPTIDYL-PROLYL CIS-TRANS ISOMERASE-RELATED"/>
    <property type="match status" value="1"/>
</dbReference>
<dbReference type="InterPro" id="IPR029000">
    <property type="entry name" value="Cyclophilin-like_dom_sf"/>
</dbReference>
<evidence type="ECO:0000256" key="2">
    <source>
        <dbReference type="ARBA" id="ARBA00023110"/>
    </source>
</evidence>
<proteinExistence type="predicted"/>
<keyword evidence="6" id="KW-1185">Reference proteome</keyword>
<dbReference type="InterPro" id="IPR002130">
    <property type="entry name" value="Cyclophilin-type_PPIase_dom"/>
</dbReference>
<dbReference type="SUPFAM" id="SSF50891">
    <property type="entry name" value="Cyclophilin-like"/>
    <property type="match status" value="1"/>
</dbReference>
<evidence type="ECO:0000313" key="5">
    <source>
        <dbReference type="EMBL" id="SKB41512.1"/>
    </source>
</evidence>
<dbReference type="EC" id="5.2.1.8" evidence="1"/>
<protein>
    <recommendedName>
        <fullName evidence="1">peptidylprolyl isomerase</fullName>
        <ecNumber evidence="1">5.2.1.8</ecNumber>
    </recommendedName>
</protein>
<dbReference type="Proteomes" id="UP000190150">
    <property type="component" value="Unassembled WGS sequence"/>
</dbReference>
<keyword evidence="3 5" id="KW-0413">Isomerase</keyword>
<dbReference type="Pfam" id="PF00160">
    <property type="entry name" value="Pro_isomerase"/>
    <property type="match status" value="1"/>
</dbReference>
<feature type="domain" description="PPIase cyclophilin-type" evidence="4">
    <location>
        <begin position="20"/>
        <end position="203"/>
    </location>
</feature>
<evidence type="ECO:0000256" key="3">
    <source>
        <dbReference type="ARBA" id="ARBA00023235"/>
    </source>
</evidence>
<evidence type="ECO:0000259" key="4">
    <source>
        <dbReference type="PROSITE" id="PS50072"/>
    </source>
</evidence>
<dbReference type="STRING" id="1513896.SAMN05660841_00417"/>
<dbReference type="PROSITE" id="PS50072">
    <property type="entry name" value="CSA_PPIASE_2"/>
    <property type="match status" value="1"/>
</dbReference>
<evidence type="ECO:0000313" key="6">
    <source>
        <dbReference type="Proteomes" id="UP000190150"/>
    </source>
</evidence>
<dbReference type="EMBL" id="FUZF01000001">
    <property type="protein sequence ID" value="SKB41512.1"/>
    <property type="molecule type" value="Genomic_DNA"/>
</dbReference>
<accession>A0A1T5B2P6</accession>
<dbReference type="PANTHER" id="PTHR45625:SF4">
    <property type="entry name" value="PEPTIDYLPROLYL ISOMERASE DOMAIN AND WD REPEAT-CONTAINING PROTEIN 1"/>
    <property type="match status" value="1"/>
</dbReference>
<evidence type="ECO:0000256" key="1">
    <source>
        <dbReference type="ARBA" id="ARBA00013194"/>
    </source>
</evidence>
<keyword evidence="2" id="KW-0697">Rotamase</keyword>
<reference evidence="6" key="1">
    <citation type="submission" date="2017-02" db="EMBL/GenBank/DDBJ databases">
        <authorList>
            <person name="Varghese N."/>
            <person name="Submissions S."/>
        </authorList>
    </citation>
    <scope>NUCLEOTIDE SEQUENCE [LARGE SCALE GENOMIC DNA]</scope>
    <source>
        <strain evidence="6">DSM 24091</strain>
    </source>
</reference>
<dbReference type="GO" id="GO:0003755">
    <property type="term" value="F:peptidyl-prolyl cis-trans isomerase activity"/>
    <property type="evidence" value="ECO:0007669"/>
    <property type="project" value="UniProtKB-KW"/>
</dbReference>
<dbReference type="RefSeq" id="WP_079640763.1">
    <property type="nucleotide sequence ID" value="NZ_FUZF01000001.1"/>
</dbReference>
<dbReference type="AlphaFoldDB" id="A0A1T5B2P6"/>
<dbReference type="InterPro" id="IPR044666">
    <property type="entry name" value="Cyclophilin_A-like"/>
</dbReference>
<dbReference type="Gene3D" id="2.40.100.10">
    <property type="entry name" value="Cyclophilin-like"/>
    <property type="match status" value="1"/>
</dbReference>